<dbReference type="SUPFAM" id="SSF117289">
    <property type="entry name" value="Nucleoporin domain"/>
    <property type="match status" value="1"/>
</dbReference>
<dbReference type="InterPro" id="IPR014908">
    <property type="entry name" value="Nucleoporin_Nup133/Nup155_N"/>
</dbReference>
<evidence type="ECO:0000256" key="3">
    <source>
        <dbReference type="ARBA" id="ARBA00022448"/>
    </source>
</evidence>
<keyword evidence="3" id="KW-0813">Transport</keyword>
<dbReference type="GO" id="GO:0000972">
    <property type="term" value="P:transcription-dependent tethering of RNA polymerase II gene DNA at nuclear periphery"/>
    <property type="evidence" value="ECO:0007669"/>
    <property type="project" value="TreeGrafter"/>
</dbReference>
<sequence length="1445" mass="161106">MFSPSAAEQGVQTRSRRRRQRPKSTEESEPLPKAKRQRLPLSEQPAPNSTSTTRTKLDMAPETAEVKPSKIAMLNMSPSPASEKLGMSLETPRRELSMRSKKPKTGERVSKGDGSVILVTNNAFTVSKLPGLPDRMRAEAFDAQCGGIFSSTGYGLSLTHTHALVWPYTSAAASPETFTFTLPQTPRNPSDPLPLGSLVAPSASTPEPGLVVIMPTTGRITFWESISSAATMDLMRQQRHGVEHTISGLSSGENAIQLTSADPSGFVVAFSSGRLGYMSVRDAHGRPAIAFQFLNSNLAPASHGIFGSIRNALGQYTSRGDIAAVHSERTSRVGERNITAATSKGKFLAWRFHRGGQNEVLNEVDLCDSLLRAVRTAMPQTKDFPDESFALLDFTYVPKGLDAKHMDMSRLSDALGSDGSSEQHLLLLVSLTKRYTTRYCLVELIMTPASCNIGMLRPLSSYMTPVASHSDNRPSRPRLYLPRPALVAFVAFDHSVVVASIANPPESPESQLQEEVTHALPDMFEDTIDLRDESSQEIIGSGFEEISSTQNLAYEDGWVHRNSKPKNPATVILVRGVGLLRIATNDIDKFASERAPEVTAKSKLEQTVFFGCKAGTPLVFDGRRETHFTNEELSSAAVNLSSEILKSTNAHMGTLPLGMAENLTSRREALDRLIKHLTATNVNLSRSARWELLWDAEKMLVASLLWARHEEYMAANPSTNKEETFIRRLIFFVHEKQKKDLNKAIGELDAVRHWFIHDVWRMDLFMAWICESVKVVSKHKMADEAQVTENINDAIDLYVMSLSAAYKFRLENLAKYGLEDEKLDHGVLSSYEELPEPWTGQRLVSTQLKKLLEMCYRWIRSYSDVFSKQMDSTKNSQPSAEAIAQIISGLPGLTDCYLLSTLEQARYCLESSVARDSAYGQQCKKQYNADKFDKVVPLSQLELWDEAEALAHKHQSWDAIAEILVTRADALSEKLRLDKRLSPSEAERIKLTIKEQETRLEKYFNELGKPFAYAAYDVLLKHHGVSGVLDFGGDHKSYKTSYLRGRGELARISWINDIQLEKDLSHAANTLLNLGSSREQQVWNKKIELSLGKLALMASECNIKSVAQPKLGFPDFENSDEKRMADVDRQLSTIKIQDALYHVVYSNVREALDETAELELSMESFAVKIPSMHKVSRQVFESGMQRLLQHEALDTLTLVDLLTMGRYELPDFYPFFLALQVAESGLSGEHLKKTVRLIWRRCLIADDWTVVNATQGRDDSEVMQTLVQTQFFSTARQCLLQYEDANAVFRPLKPSDVLGVFTDEPDRRFADMEQTYQDKLMAAAAWEDSVLKGYMDKHRLEHWALTISKDRQAMLSSDVAAATAGQLPLPFTTPAVQLSPAVGTVAGTGVARRLFMFSKDGSAAEESAGDKEQQKHAREHKEQPARATRSSRRLNGGNAKLNSLS</sequence>
<dbReference type="Pfam" id="PF08801">
    <property type="entry name" value="Nucleoporin_N"/>
    <property type="match status" value="1"/>
</dbReference>
<evidence type="ECO:0000259" key="9">
    <source>
        <dbReference type="Pfam" id="PF03177"/>
    </source>
</evidence>
<evidence type="ECO:0000256" key="2">
    <source>
        <dbReference type="ARBA" id="ARBA00005569"/>
    </source>
</evidence>
<proteinExistence type="inferred from homology"/>
<keyword evidence="6" id="KW-0811">Translocation</keyword>
<feature type="region of interest" description="Disordered" evidence="8">
    <location>
        <begin position="1"/>
        <end position="111"/>
    </location>
</feature>
<evidence type="ECO:0000313" key="11">
    <source>
        <dbReference type="EMBL" id="PHH51216.1"/>
    </source>
</evidence>
<dbReference type="GO" id="GO:0031080">
    <property type="term" value="C:nuclear pore outer ring"/>
    <property type="evidence" value="ECO:0007669"/>
    <property type="project" value="TreeGrafter"/>
</dbReference>
<feature type="compositionally biased region" description="Basic and acidic residues" evidence="8">
    <location>
        <begin position="1408"/>
        <end position="1424"/>
    </location>
</feature>
<evidence type="ECO:0000256" key="4">
    <source>
        <dbReference type="ARBA" id="ARBA00022816"/>
    </source>
</evidence>
<dbReference type="Proteomes" id="UP000222788">
    <property type="component" value="Unassembled WGS sequence"/>
</dbReference>
<name>A0A2C5WZB9_9PEZI</name>
<dbReference type="EMBL" id="APWK03000100">
    <property type="protein sequence ID" value="PHH51216.1"/>
    <property type="molecule type" value="Genomic_DNA"/>
</dbReference>
<reference evidence="11 12" key="1">
    <citation type="journal article" date="2013" name="Fungal Biol.">
        <title>Analysis of microsatellite markers in the genome of the plant pathogen Ceratocystis fimbriata.</title>
        <authorList>
            <person name="Simpson M.C."/>
            <person name="Wilken P.M."/>
            <person name="Coetzee M.P."/>
            <person name="Wingfield M.J."/>
            <person name="Wingfield B.D."/>
        </authorList>
    </citation>
    <scope>NUCLEOTIDE SEQUENCE [LARGE SCALE GENOMIC DNA]</scope>
    <source>
        <strain evidence="11 12">CBS 114723</strain>
    </source>
</reference>
<dbReference type="Gene3D" id="2.130.10.10">
    <property type="entry name" value="YVTN repeat-like/Quinoprotein amine dehydrogenase"/>
    <property type="match status" value="1"/>
</dbReference>
<keyword evidence="4" id="KW-0509">mRNA transport</keyword>
<keyword evidence="7" id="KW-0539">Nucleus</keyword>
<dbReference type="STRING" id="1035309.A0A2C5WZB9"/>
<evidence type="ECO:0000256" key="6">
    <source>
        <dbReference type="ARBA" id="ARBA00023010"/>
    </source>
</evidence>
<dbReference type="InterPro" id="IPR015943">
    <property type="entry name" value="WD40/YVTN_repeat-like_dom_sf"/>
</dbReference>
<dbReference type="Pfam" id="PF03177">
    <property type="entry name" value="Nucleoporin_C"/>
    <property type="match status" value="1"/>
</dbReference>
<dbReference type="Gene3D" id="1.20.58.1380">
    <property type="match status" value="1"/>
</dbReference>
<accession>A0A2C5WZB9</accession>
<evidence type="ECO:0000313" key="12">
    <source>
        <dbReference type="Proteomes" id="UP000222788"/>
    </source>
</evidence>
<evidence type="ECO:0000256" key="1">
    <source>
        <dbReference type="ARBA" id="ARBA00004259"/>
    </source>
</evidence>
<dbReference type="GO" id="GO:0017056">
    <property type="term" value="F:structural constituent of nuclear pore"/>
    <property type="evidence" value="ECO:0007669"/>
    <property type="project" value="InterPro"/>
</dbReference>
<feature type="compositionally biased region" description="Basic and acidic residues" evidence="8">
    <location>
        <begin position="91"/>
        <end position="111"/>
    </location>
</feature>
<evidence type="ECO:0000259" key="10">
    <source>
        <dbReference type="Pfam" id="PF08801"/>
    </source>
</evidence>
<reference evidence="11 12" key="2">
    <citation type="journal article" date="2013" name="IMA Fungus">
        <title>IMA Genome-F 1: Ceratocystis fimbriata: Draft nuclear genome sequence for the plant pathogen, Ceratocystis fimbriata.</title>
        <authorList>
            <person name="Wilken P.M."/>
            <person name="Steenkamp E.T."/>
            <person name="Wingfield M.J."/>
            <person name="de Beer Z.W."/>
            <person name="Wingfield B.D."/>
        </authorList>
    </citation>
    <scope>NUCLEOTIDE SEQUENCE [LARGE SCALE GENOMIC DNA]</scope>
    <source>
        <strain evidence="11 12">CBS 114723</strain>
    </source>
</reference>
<feature type="domain" description="Nucleoporin Nup133/Nup155-like N-terminal" evidence="10">
    <location>
        <begin position="121"/>
        <end position="581"/>
    </location>
</feature>
<comment type="similarity">
    <text evidence="2">Belongs to the nucleoporin Nup133 family.</text>
</comment>
<organism evidence="11 12">
    <name type="scientific">Ceratocystis fimbriata CBS 114723</name>
    <dbReference type="NCBI Taxonomy" id="1035309"/>
    <lineage>
        <taxon>Eukaryota</taxon>
        <taxon>Fungi</taxon>
        <taxon>Dikarya</taxon>
        <taxon>Ascomycota</taxon>
        <taxon>Pezizomycotina</taxon>
        <taxon>Sordariomycetes</taxon>
        <taxon>Hypocreomycetidae</taxon>
        <taxon>Microascales</taxon>
        <taxon>Ceratocystidaceae</taxon>
        <taxon>Ceratocystis</taxon>
    </lineage>
</organism>
<dbReference type="PANTHER" id="PTHR13405:SF11">
    <property type="entry name" value="NUCLEAR PORE COMPLEX PROTEIN NUP133"/>
    <property type="match status" value="1"/>
</dbReference>
<evidence type="ECO:0000256" key="5">
    <source>
        <dbReference type="ARBA" id="ARBA00022927"/>
    </source>
</evidence>
<feature type="compositionally biased region" description="Basic and acidic residues" evidence="8">
    <location>
        <begin position="55"/>
        <end position="68"/>
    </location>
</feature>
<protein>
    <submittedName>
        <fullName evidence="11">Nucleoporin NUP133</fullName>
    </submittedName>
</protein>
<dbReference type="InterPro" id="IPR007187">
    <property type="entry name" value="Nucleoporin_Nup133/Nup155_C"/>
</dbReference>
<feature type="region of interest" description="Disordered" evidence="8">
    <location>
        <begin position="1401"/>
        <end position="1445"/>
    </location>
</feature>
<keyword evidence="5" id="KW-0653">Protein transport</keyword>
<keyword evidence="12" id="KW-1185">Reference proteome</keyword>
<comment type="caution">
    <text evidence="11">The sequence shown here is derived from an EMBL/GenBank/DDBJ whole genome shotgun (WGS) entry which is preliminary data.</text>
</comment>
<dbReference type="InterPro" id="IPR037624">
    <property type="entry name" value="Nup133-like"/>
</dbReference>
<dbReference type="GO" id="GO:0006606">
    <property type="term" value="P:protein import into nucleus"/>
    <property type="evidence" value="ECO:0007669"/>
    <property type="project" value="TreeGrafter"/>
</dbReference>
<dbReference type="FunFam" id="2.130.10.10:FF:001057">
    <property type="entry name" value="Nuclear pore complex subunit Nup133, putative"/>
    <property type="match status" value="1"/>
</dbReference>
<feature type="compositionally biased region" description="Polar residues" evidence="8">
    <location>
        <begin position="45"/>
        <end position="54"/>
    </location>
</feature>
<evidence type="ECO:0000256" key="8">
    <source>
        <dbReference type="SAM" id="MobiDB-lite"/>
    </source>
</evidence>
<comment type="subcellular location">
    <subcellularLocation>
        <location evidence="1">Nucleus envelope</location>
    </subcellularLocation>
</comment>
<evidence type="ECO:0000256" key="7">
    <source>
        <dbReference type="ARBA" id="ARBA00023242"/>
    </source>
</evidence>
<gene>
    <name evidence="11" type="primary">NUP133</name>
    <name evidence="11" type="ORF">CFIMG_002457RA</name>
</gene>
<feature type="compositionally biased region" description="Basic and acidic residues" evidence="8">
    <location>
        <begin position="23"/>
        <end position="32"/>
    </location>
</feature>
<dbReference type="PANTHER" id="PTHR13405">
    <property type="entry name" value="NUCLEAR PORE COMPLEX PROTEIN NUP133"/>
    <property type="match status" value="1"/>
</dbReference>
<feature type="domain" description="Nucleoporin Nup133/Nup155-like C-terminal" evidence="9">
    <location>
        <begin position="692"/>
        <end position="1344"/>
    </location>
</feature>
<dbReference type="OrthoDB" id="103454at2759"/>
<dbReference type="GO" id="GO:0016973">
    <property type="term" value="P:poly(A)+ mRNA export from nucleus"/>
    <property type="evidence" value="ECO:0007669"/>
    <property type="project" value="TreeGrafter"/>
</dbReference>